<gene>
    <name evidence="2" type="ORF">CPX_001489</name>
</gene>
<evidence type="ECO:0000313" key="2">
    <source>
        <dbReference type="EMBL" id="KOR75530.1"/>
    </source>
</evidence>
<sequence length="53" mass="6393">MIKIKKTLLKGLFYYLENYFCFLNFGLFFPLICDFLTVFITKINMKINKTKVD</sequence>
<reference evidence="3" key="1">
    <citation type="submission" date="2015-05" db="EMBL/GenBank/DDBJ databases">
        <title>Draft genome sequence of 'Candidatus Phytoplasma Pruni' strain CX, a plant pathogenic bacterium.</title>
        <authorList>
            <person name="Lee I.-M."/>
            <person name="Bottner-Parker K.D."/>
            <person name="Shao J."/>
            <person name="Gundersen-Rindal D.E."/>
            <person name="Zhao Y."/>
            <person name="Davis R.E."/>
        </authorList>
    </citation>
    <scope>NUCLEOTIDE SEQUENCE [LARGE SCALE GENOMIC DNA]</scope>
    <source>
        <strain evidence="3">CX</strain>
    </source>
</reference>
<comment type="caution">
    <text evidence="2">The sequence shown here is derived from an EMBL/GenBank/DDBJ whole genome shotgun (WGS) entry which is preliminary data.</text>
</comment>
<dbReference type="PATRIC" id="fig|479893.3.peg.276"/>
<dbReference type="AlphaFoldDB" id="A0A0M1N0G8"/>
<feature type="transmembrane region" description="Helical" evidence="1">
    <location>
        <begin position="20"/>
        <end position="41"/>
    </location>
</feature>
<keyword evidence="1" id="KW-0472">Membrane</keyword>
<organism evidence="2 3">
    <name type="scientific">Candidatus Phytoplasma pruni</name>
    <dbReference type="NCBI Taxonomy" id="479893"/>
    <lineage>
        <taxon>Bacteria</taxon>
        <taxon>Bacillati</taxon>
        <taxon>Mycoplasmatota</taxon>
        <taxon>Mollicutes</taxon>
        <taxon>Acholeplasmatales</taxon>
        <taxon>Acholeplasmataceae</taxon>
        <taxon>Candidatus Phytoplasma</taxon>
        <taxon>16SrIII (X-disease group)</taxon>
    </lineage>
</organism>
<accession>A0A0M1N0G8</accession>
<proteinExistence type="predicted"/>
<name>A0A0M1N0G8_9MOLU</name>
<protein>
    <submittedName>
        <fullName evidence="2">Uncharacterized protein</fullName>
    </submittedName>
</protein>
<keyword evidence="1" id="KW-1133">Transmembrane helix</keyword>
<dbReference type="Proteomes" id="UP000037386">
    <property type="component" value="Unassembled WGS sequence"/>
</dbReference>
<evidence type="ECO:0000313" key="3">
    <source>
        <dbReference type="Proteomes" id="UP000037386"/>
    </source>
</evidence>
<dbReference type="EMBL" id="LHCF01000005">
    <property type="protein sequence ID" value="KOR75530.1"/>
    <property type="molecule type" value="Genomic_DNA"/>
</dbReference>
<evidence type="ECO:0000256" key="1">
    <source>
        <dbReference type="SAM" id="Phobius"/>
    </source>
</evidence>
<dbReference type="STRING" id="479893.CPX_001489"/>
<keyword evidence="1" id="KW-0812">Transmembrane</keyword>